<evidence type="ECO:0000313" key="5">
    <source>
        <dbReference type="Proteomes" id="UP000031552"/>
    </source>
</evidence>
<organism evidence="4 5">
    <name type="scientific">Candidatus Criblamydia sequanensis CRIB-18</name>
    <dbReference type="NCBI Taxonomy" id="1437425"/>
    <lineage>
        <taxon>Bacteria</taxon>
        <taxon>Pseudomonadati</taxon>
        <taxon>Chlamydiota</taxon>
        <taxon>Chlamydiia</taxon>
        <taxon>Parachlamydiales</taxon>
        <taxon>Candidatus Criblamydiaceae</taxon>
        <taxon>Candidatus Criblamydia</taxon>
    </lineage>
</organism>
<comment type="similarity">
    <text evidence="2">Belongs to the Nudix hydrolase family.</text>
</comment>
<dbReference type="GO" id="GO:0016787">
    <property type="term" value="F:hydrolase activity"/>
    <property type="evidence" value="ECO:0007669"/>
    <property type="project" value="UniProtKB-KW"/>
</dbReference>
<evidence type="ECO:0000259" key="3">
    <source>
        <dbReference type="PROSITE" id="PS51462"/>
    </source>
</evidence>
<feature type="domain" description="Nudix hydrolase" evidence="3">
    <location>
        <begin position="12"/>
        <end position="143"/>
    </location>
</feature>
<dbReference type="AlphaFoldDB" id="A0A090CY58"/>
<dbReference type="InterPro" id="IPR015797">
    <property type="entry name" value="NUDIX_hydrolase-like_dom_sf"/>
</dbReference>
<dbReference type="Proteomes" id="UP000031552">
    <property type="component" value="Unassembled WGS sequence"/>
</dbReference>
<sequence length="147" mass="17259">MIQVFRKKPSDFKTHVYVTAAYVKHEDKILILQLSQEKEEAFHYGVPAGKLENGELPEDGMERELFEETGIRIDSKDSIRSLDLLFMRKPKCDYIYHLFEVTLAELPEIHLSKEHQAYRWLSLEEISTLPLMLGAIEAIEFYKELQK</sequence>
<dbReference type="Gene3D" id="3.90.79.10">
    <property type="entry name" value="Nucleoside Triphosphate Pyrophosphohydrolase"/>
    <property type="match status" value="1"/>
</dbReference>
<dbReference type="Pfam" id="PF00293">
    <property type="entry name" value="NUDIX"/>
    <property type="match status" value="1"/>
</dbReference>
<evidence type="ECO:0000256" key="2">
    <source>
        <dbReference type="RuleBase" id="RU003476"/>
    </source>
</evidence>
<proteinExistence type="inferred from homology"/>
<protein>
    <submittedName>
        <fullName evidence="4">Nudix hydrolase</fullName>
    </submittedName>
</protein>
<dbReference type="PRINTS" id="PR00502">
    <property type="entry name" value="NUDIXFAMILY"/>
</dbReference>
<dbReference type="OrthoDB" id="9787476at2"/>
<dbReference type="SUPFAM" id="SSF55811">
    <property type="entry name" value="Nudix"/>
    <property type="match status" value="1"/>
</dbReference>
<evidence type="ECO:0000256" key="1">
    <source>
        <dbReference type="ARBA" id="ARBA00022801"/>
    </source>
</evidence>
<dbReference type="PROSITE" id="PS51462">
    <property type="entry name" value="NUDIX"/>
    <property type="match status" value="1"/>
</dbReference>
<dbReference type="InterPro" id="IPR000086">
    <property type="entry name" value="NUDIX_hydrolase_dom"/>
</dbReference>
<dbReference type="PANTHER" id="PTHR43736">
    <property type="entry name" value="ADP-RIBOSE PYROPHOSPHATASE"/>
    <property type="match status" value="1"/>
</dbReference>
<dbReference type="InterPro" id="IPR020476">
    <property type="entry name" value="Nudix_hydrolase"/>
</dbReference>
<gene>
    <name evidence="4" type="ORF">CSEC_0322</name>
</gene>
<evidence type="ECO:0000313" key="4">
    <source>
        <dbReference type="EMBL" id="CDR33161.1"/>
    </source>
</evidence>
<reference evidence="4" key="2">
    <citation type="submission" date="2014-09" db="EMBL/GenBank/DDBJ databases">
        <title>Criblamydia sequanensis harbors a mega-plasmid encoding arsenite resistance.</title>
        <authorList>
            <person name="Bertelli C."/>
            <person name="Goesmann A."/>
            <person name="Greub G."/>
        </authorList>
    </citation>
    <scope>NUCLEOTIDE SEQUENCE [LARGE SCALE GENOMIC DNA]</scope>
    <source>
        <strain evidence="4">CRIB-18</strain>
    </source>
</reference>
<keyword evidence="5" id="KW-1185">Reference proteome</keyword>
<dbReference type="EMBL" id="CCEJ010000001">
    <property type="protein sequence ID" value="CDR33161.1"/>
    <property type="molecule type" value="Genomic_DNA"/>
</dbReference>
<reference evidence="4" key="1">
    <citation type="submission" date="2013-12" db="EMBL/GenBank/DDBJ databases">
        <authorList>
            <person name="Linke B."/>
        </authorList>
    </citation>
    <scope>NUCLEOTIDE SEQUENCE [LARGE SCALE GENOMIC DNA]</scope>
    <source>
        <strain evidence="4">CRIB-18</strain>
    </source>
</reference>
<accession>A0A090CY58</accession>
<keyword evidence="1 2" id="KW-0378">Hydrolase</keyword>
<dbReference type="eggNOG" id="COG1051">
    <property type="taxonomic scope" value="Bacteria"/>
</dbReference>
<dbReference type="STRING" id="1437425.CSEC_0322"/>
<dbReference type="PANTHER" id="PTHR43736:SF1">
    <property type="entry name" value="DIHYDRONEOPTERIN TRIPHOSPHATE DIPHOSPHATASE"/>
    <property type="match status" value="1"/>
</dbReference>
<dbReference type="InterPro" id="IPR020084">
    <property type="entry name" value="NUDIX_hydrolase_CS"/>
</dbReference>
<dbReference type="RefSeq" id="WP_041016646.1">
    <property type="nucleotide sequence ID" value="NZ_CCEJ010000001.1"/>
</dbReference>
<dbReference type="PROSITE" id="PS00893">
    <property type="entry name" value="NUDIX_BOX"/>
    <property type="match status" value="1"/>
</dbReference>
<name>A0A090CY58_9BACT</name>
<comment type="caution">
    <text evidence="4">The sequence shown here is derived from an EMBL/GenBank/DDBJ whole genome shotgun (WGS) entry which is preliminary data.</text>
</comment>